<feature type="domain" description="USP" evidence="7">
    <location>
        <begin position="1"/>
        <end position="414"/>
    </location>
</feature>
<dbReference type="InterPro" id="IPR018200">
    <property type="entry name" value="USP_CS"/>
</dbReference>
<evidence type="ECO:0000256" key="3">
    <source>
        <dbReference type="ARBA" id="ARBA00022670"/>
    </source>
</evidence>
<dbReference type="InterPro" id="IPR028889">
    <property type="entry name" value="USP"/>
</dbReference>
<evidence type="ECO:0000256" key="4">
    <source>
        <dbReference type="ARBA" id="ARBA00022786"/>
    </source>
</evidence>
<keyword evidence="3" id="KW-0645">Protease</keyword>
<keyword evidence="4" id="KW-0833">Ubl conjugation pathway</keyword>
<dbReference type="InterPro" id="IPR001394">
    <property type="entry name" value="Peptidase_C19_UCH"/>
</dbReference>
<dbReference type="EC" id="3.4.19.12" evidence="2"/>
<dbReference type="GO" id="GO:0016579">
    <property type="term" value="P:protein deubiquitination"/>
    <property type="evidence" value="ECO:0007669"/>
    <property type="project" value="InterPro"/>
</dbReference>
<protein>
    <recommendedName>
        <fullName evidence="2">ubiquitinyl hydrolase 1</fullName>
        <ecNumber evidence="2">3.4.19.12</ecNumber>
    </recommendedName>
</protein>
<dbReference type="GO" id="GO:0061136">
    <property type="term" value="P:regulation of proteasomal protein catabolic process"/>
    <property type="evidence" value="ECO:0007669"/>
    <property type="project" value="TreeGrafter"/>
</dbReference>
<gene>
    <name evidence="8" type="ORF">OESDEN_13092</name>
</gene>
<comment type="catalytic activity">
    <reaction evidence="1">
        <text>Thiol-dependent hydrolysis of ester, thioester, amide, peptide and isopeptide bonds formed by the C-terminal Gly of ubiquitin (a 76-residue protein attached to proteins as an intracellular targeting signal).</text>
        <dbReference type="EC" id="3.4.19.12"/>
    </reaction>
</comment>
<evidence type="ECO:0000313" key="9">
    <source>
        <dbReference type="Proteomes" id="UP000053660"/>
    </source>
</evidence>
<evidence type="ECO:0000313" key="8">
    <source>
        <dbReference type="EMBL" id="KHJ87138.1"/>
    </source>
</evidence>
<keyword evidence="6" id="KW-0788">Thiol protease</keyword>
<dbReference type="InterPro" id="IPR044635">
    <property type="entry name" value="UBP14-like"/>
</dbReference>
<organism evidence="8 9">
    <name type="scientific">Oesophagostomum dentatum</name>
    <name type="common">Nodular worm</name>
    <dbReference type="NCBI Taxonomy" id="61180"/>
    <lineage>
        <taxon>Eukaryota</taxon>
        <taxon>Metazoa</taxon>
        <taxon>Ecdysozoa</taxon>
        <taxon>Nematoda</taxon>
        <taxon>Chromadorea</taxon>
        <taxon>Rhabditida</taxon>
        <taxon>Rhabditina</taxon>
        <taxon>Rhabditomorpha</taxon>
        <taxon>Strongyloidea</taxon>
        <taxon>Strongylidae</taxon>
        <taxon>Oesophagostomum</taxon>
    </lineage>
</organism>
<dbReference type="PROSITE" id="PS50235">
    <property type="entry name" value="USP_3"/>
    <property type="match status" value="1"/>
</dbReference>
<dbReference type="EMBL" id="KN558445">
    <property type="protein sequence ID" value="KHJ87138.1"/>
    <property type="molecule type" value="Genomic_DNA"/>
</dbReference>
<evidence type="ECO:0000256" key="6">
    <source>
        <dbReference type="ARBA" id="ARBA00022807"/>
    </source>
</evidence>
<evidence type="ECO:0000256" key="1">
    <source>
        <dbReference type="ARBA" id="ARBA00000707"/>
    </source>
</evidence>
<dbReference type="SUPFAM" id="SSF54001">
    <property type="entry name" value="Cysteine proteinases"/>
    <property type="match status" value="2"/>
</dbReference>
<dbReference type="InterPro" id="IPR038765">
    <property type="entry name" value="Papain-like_cys_pep_sf"/>
</dbReference>
<dbReference type="OrthoDB" id="333239at2759"/>
<dbReference type="Pfam" id="PF00443">
    <property type="entry name" value="UCH"/>
    <property type="match status" value="2"/>
</dbReference>
<reference evidence="8 9" key="1">
    <citation type="submission" date="2014-03" db="EMBL/GenBank/DDBJ databases">
        <title>Draft genome of the hookworm Oesophagostomum dentatum.</title>
        <authorList>
            <person name="Mitreva M."/>
        </authorList>
    </citation>
    <scope>NUCLEOTIDE SEQUENCE [LARGE SCALE GENOMIC DNA]</scope>
    <source>
        <strain evidence="8 9">OD-Hann</strain>
    </source>
</reference>
<evidence type="ECO:0000259" key="7">
    <source>
        <dbReference type="PROSITE" id="PS50235"/>
    </source>
</evidence>
<dbReference type="PANTHER" id="PTHR43982:SF1">
    <property type="entry name" value="UBIQUITIN CARBOXYL-TERMINAL HYDROLASE 14"/>
    <property type="match status" value="1"/>
</dbReference>
<dbReference type="GO" id="GO:0043161">
    <property type="term" value="P:proteasome-mediated ubiquitin-dependent protein catabolic process"/>
    <property type="evidence" value="ECO:0007669"/>
    <property type="project" value="InterPro"/>
</dbReference>
<evidence type="ECO:0000256" key="2">
    <source>
        <dbReference type="ARBA" id="ARBA00012759"/>
    </source>
</evidence>
<proteinExistence type="predicted"/>
<dbReference type="AlphaFoldDB" id="A0A0B1SPC4"/>
<dbReference type="Gene3D" id="3.90.70.10">
    <property type="entry name" value="Cysteine proteinases"/>
    <property type="match status" value="2"/>
</dbReference>
<accession>A0A0B1SPC4</accession>
<dbReference type="PANTHER" id="PTHR43982">
    <property type="entry name" value="UBIQUITIN CARBOXYL-TERMINAL HYDROLASE"/>
    <property type="match status" value="1"/>
</dbReference>
<dbReference type="GO" id="GO:0004843">
    <property type="term" value="F:cysteine-type deubiquitinase activity"/>
    <property type="evidence" value="ECO:0007669"/>
    <property type="project" value="UniProtKB-EC"/>
</dbReference>
<name>A0A0B1SPC4_OESDE</name>
<sequence length="442" mass="50814">MLDNPRRSADEPLVPFFMLQALHSILPQFSSRDEHGHLEQQDANECFSEVQRMILSALSANKDLVGKDVREYFRGKYQVTQKCLESDEEPVQKSTEEFYQLSCFLSAEVRYIQSGIKEKLSEEIEKMSTVLIDRLPAYVSVQMVRFFYKESSQRMILSALSANKDLVGKDVREYFRGKYQVTQKCLESDEEPVQKSTEEFYQLSCFLSAEVRYIQSGIKEKLSEEIEKTSTVLGRNAKWERHVLIDRLPAYVSVQMVRFFYKESSQVNAKILKDVKFPMILDLCDICTPALQERLRPARDAVKKEEDAKIERMRKQKIDGTDSKAVVDDGKPLPFSFPDDEGSNNSGFYELKAVITHKGRSSNSGHYVAWVRLEGDKWAMCDDENVSPVTSEQVLKLSGGGDWHCAYVLLYGPRIVKEYPALKEEKENIGEQTKEVETMQTN</sequence>
<keyword evidence="9" id="KW-1185">Reference proteome</keyword>
<keyword evidence="5 8" id="KW-0378">Hydrolase</keyword>
<dbReference type="GO" id="GO:0070628">
    <property type="term" value="F:proteasome binding"/>
    <property type="evidence" value="ECO:0007669"/>
    <property type="project" value="TreeGrafter"/>
</dbReference>
<dbReference type="Proteomes" id="UP000053660">
    <property type="component" value="Unassembled WGS sequence"/>
</dbReference>
<dbReference type="PROSITE" id="PS00973">
    <property type="entry name" value="USP_2"/>
    <property type="match status" value="1"/>
</dbReference>
<evidence type="ECO:0000256" key="5">
    <source>
        <dbReference type="ARBA" id="ARBA00022801"/>
    </source>
</evidence>